<evidence type="ECO:0000256" key="1">
    <source>
        <dbReference type="ARBA" id="ARBA00008857"/>
    </source>
</evidence>
<evidence type="ECO:0000313" key="7">
    <source>
        <dbReference type="EMBL" id="VAW90313.1"/>
    </source>
</evidence>
<gene>
    <name evidence="7" type="ORF">MNBD_GAMMA18-267</name>
</gene>
<dbReference type="PROSITE" id="PS51900">
    <property type="entry name" value="CB"/>
    <property type="match status" value="1"/>
</dbReference>
<accession>A0A3B0ZQC4</accession>
<dbReference type="EMBL" id="UOFP01000319">
    <property type="protein sequence ID" value="VAW90313.1"/>
    <property type="molecule type" value="Genomic_DNA"/>
</dbReference>
<proteinExistence type="inferred from homology"/>
<name>A0A3B0ZQC4_9ZZZZ</name>
<evidence type="ECO:0000259" key="5">
    <source>
        <dbReference type="PROSITE" id="PS51898"/>
    </source>
</evidence>
<dbReference type="AlphaFoldDB" id="A0A3B0ZQC4"/>
<reference evidence="7" key="1">
    <citation type="submission" date="2018-06" db="EMBL/GenBank/DDBJ databases">
        <authorList>
            <person name="Zhirakovskaya E."/>
        </authorList>
    </citation>
    <scope>NUCLEOTIDE SEQUENCE</scope>
</reference>
<evidence type="ECO:0000256" key="4">
    <source>
        <dbReference type="ARBA" id="ARBA00023172"/>
    </source>
</evidence>
<dbReference type="Pfam" id="PF00589">
    <property type="entry name" value="Phage_integrase"/>
    <property type="match status" value="1"/>
</dbReference>
<dbReference type="Gene3D" id="1.10.443.10">
    <property type="entry name" value="Intergrase catalytic core"/>
    <property type="match status" value="1"/>
</dbReference>
<dbReference type="Gene3D" id="1.10.150.130">
    <property type="match status" value="1"/>
</dbReference>
<feature type="domain" description="Tyr recombinase" evidence="5">
    <location>
        <begin position="104"/>
        <end position="284"/>
    </location>
</feature>
<protein>
    <submittedName>
        <fullName evidence="7">Site-specific tyrosine recombinase</fullName>
    </submittedName>
</protein>
<dbReference type="GO" id="GO:0015074">
    <property type="term" value="P:DNA integration"/>
    <property type="evidence" value="ECO:0007669"/>
    <property type="project" value="UniProtKB-KW"/>
</dbReference>
<dbReference type="InterPro" id="IPR011010">
    <property type="entry name" value="DNA_brk_join_enz"/>
</dbReference>
<dbReference type="Pfam" id="PF13495">
    <property type="entry name" value="Phage_int_SAM_4"/>
    <property type="match status" value="1"/>
</dbReference>
<dbReference type="InterPro" id="IPR004107">
    <property type="entry name" value="Integrase_SAM-like_N"/>
</dbReference>
<dbReference type="SUPFAM" id="SSF56349">
    <property type="entry name" value="DNA breaking-rejoining enzymes"/>
    <property type="match status" value="1"/>
</dbReference>
<organism evidence="7">
    <name type="scientific">hydrothermal vent metagenome</name>
    <dbReference type="NCBI Taxonomy" id="652676"/>
    <lineage>
        <taxon>unclassified sequences</taxon>
        <taxon>metagenomes</taxon>
        <taxon>ecological metagenomes</taxon>
    </lineage>
</organism>
<evidence type="ECO:0000256" key="3">
    <source>
        <dbReference type="ARBA" id="ARBA00023125"/>
    </source>
</evidence>
<keyword evidence="2" id="KW-0229">DNA integration</keyword>
<dbReference type="PANTHER" id="PTHR30349:SF64">
    <property type="entry name" value="PROPHAGE INTEGRASE INTD-RELATED"/>
    <property type="match status" value="1"/>
</dbReference>
<keyword evidence="4" id="KW-0233">DNA recombination</keyword>
<dbReference type="InterPro" id="IPR002104">
    <property type="entry name" value="Integrase_catalytic"/>
</dbReference>
<evidence type="ECO:0000259" key="6">
    <source>
        <dbReference type="PROSITE" id="PS51900"/>
    </source>
</evidence>
<feature type="domain" description="Core-binding (CB)" evidence="6">
    <location>
        <begin position="4"/>
        <end position="87"/>
    </location>
</feature>
<sequence>MSKAQKKRYDSLYQKHLSALKRQGKSKATIDGYSRAVRRITKHFDRCPDRLSINDLKDYFANLIETHSWSTVKLDRCGLQFFYKHVLGKKWQWVDIVKPPVVRTLPDILTPEELSLIINSTREVRYQTYILTAYSMGLRLGEALNLKIGDIDAKRARVHIRKGKGLKDRFVSLPNVALQALRQYWSTHRNPHFLFPLGKTSEERHQAKKHMDRGGLQKSFQAIIQSCHIHKRISIHNLRHCCGTHLVEVGLNLRAIQELLGHESPKTTVLYTQLTEPVKQNTQELINTMMDRLSISLIKEA</sequence>
<dbReference type="InterPro" id="IPR013762">
    <property type="entry name" value="Integrase-like_cat_sf"/>
</dbReference>
<dbReference type="PANTHER" id="PTHR30349">
    <property type="entry name" value="PHAGE INTEGRASE-RELATED"/>
    <property type="match status" value="1"/>
</dbReference>
<keyword evidence="3" id="KW-0238">DNA-binding</keyword>
<dbReference type="InterPro" id="IPR050090">
    <property type="entry name" value="Tyrosine_recombinase_XerCD"/>
</dbReference>
<dbReference type="GO" id="GO:0006310">
    <property type="term" value="P:DNA recombination"/>
    <property type="evidence" value="ECO:0007669"/>
    <property type="project" value="UniProtKB-KW"/>
</dbReference>
<dbReference type="InterPro" id="IPR044068">
    <property type="entry name" value="CB"/>
</dbReference>
<evidence type="ECO:0000256" key="2">
    <source>
        <dbReference type="ARBA" id="ARBA00022908"/>
    </source>
</evidence>
<dbReference type="InterPro" id="IPR010998">
    <property type="entry name" value="Integrase_recombinase_N"/>
</dbReference>
<comment type="similarity">
    <text evidence="1">Belongs to the 'phage' integrase family.</text>
</comment>
<dbReference type="PROSITE" id="PS51898">
    <property type="entry name" value="TYR_RECOMBINASE"/>
    <property type="match status" value="1"/>
</dbReference>
<dbReference type="GO" id="GO:0003677">
    <property type="term" value="F:DNA binding"/>
    <property type="evidence" value="ECO:0007669"/>
    <property type="project" value="UniProtKB-KW"/>
</dbReference>